<evidence type="ECO:0000313" key="11">
    <source>
        <dbReference type="WBParaSite" id="Bm2637a.1"/>
    </source>
</evidence>
<evidence type="ECO:0000256" key="4">
    <source>
        <dbReference type="ARBA" id="ARBA00023155"/>
    </source>
</evidence>
<dbReference type="Proteomes" id="UP000006672">
    <property type="component" value="Unassembled WGS sequence"/>
</dbReference>
<evidence type="ECO:0000313" key="10">
    <source>
        <dbReference type="Proteomes" id="UP000006672"/>
    </source>
</evidence>
<evidence type="ECO:0000256" key="1">
    <source>
        <dbReference type="ARBA" id="ARBA00004123"/>
    </source>
</evidence>
<feature type="compositionally biased region" description="Low complexity" evidence="7">
    <location>
        <begin position="575"/>
        <end position="595"/>
    </location>
</feature>
<feature type="compositionally biased region" description="Low complexity" evidence="7">
    <location>
        <begin position="283"/>
        <end position="307"/>
    </location>
</feature>
<comment type="similarity">
    <text evidence="2">Belongs to the TALE/IRO homeobox family.</text>
</comment>
<dbReference type="GO" id="GO:0005634">
    <property type="term" value="C:nucleus"/>
    <property type="evidence" value="ECO:0007669"/>
    <property type="project" value="UniProtKB-SubCell"/>
</dbReference>
<feature type="region of interest" description="Disordered" evidence="7">
    <location>
        <begin position="573"/>
        <end position="625"/>
    </location>
</feature>
<accession>A0A5S6PI99</accession>
<feature type="region of interest" description="Disordered" evidence="7">
    <location>
        <begin position="430"/>
        <end position="456"/>
    </location>
</feature>
<dbReference type="PROSITE" id="PS00027">
    <property type="entry name" value="HOMEOBOX_1"/>
    <property type="match status" value="1"/>
</dbReference>
<feature type="compositionally biased region" description="Polar residues" evidence="7">
    <location>
        <begin position="258"/>
        <end position="276"/>
    </location>
</feature>
<feature type="domain" description="Homeobox" evidence="8">
    <location>
        <begin position="137"/>
        <end position="200"/>
    </location>
</feature>
<dbReference type="STRING" id="6279.A0A5S6PI99"/>
<feature type="compositionally biased region" description="Basic and acidic residues" evidence="7">
    <location>
        <begin position="609"/>
        <end position="625"/>
    </location>
</feature>
<dbReference type="WBParaSite" id="Bm2637a.1">
    <property type="protein sequence ID" value="Bm2637a.1"/>
    <property type="gene ID" value="WBGene00222898"/>
</dbReference>
<evidence type="ECO:0000313" key="9">
    <source>
        <dbReference type="EMBL" id="VIO97207.1"/>
    </source>
</evidence>
<keyword evidence="3 6" id="KW-0238">DNA-binding</keyword>
<dbReference type="Pfam" id="PF05920">
    <property type="entry name" value="Homeobox_KN"/>
    <property type="match status" value="1"/>
</dbReference>
<dbReference type="GeneID" id="6105577"/>
<dbReference type="OrthoDB" id="5399138at2759"/>
<dbReference type="AlphaFoldDB" id="A0A4E9FKE5"/>
<dbReference type="GO" id="GO:0000981">
    <property type="term" value="F:DNA-binding transcription factor activity, RNA polymerase II-specific"/>
    <property type="evidence" value="ECO:0007669"/>
    <property type="project" value="InterPro"/>
</dbReference>
<dbReference type="SMART" id="SM00389">
    <property type="entry name" value="HOX"/>
    <property type="match status" value="1"/>
</dbReference>
<dbReference type="EMBL" id="CAAKNF010000194">
    <property type="protein sequence ID" value="VIO97207.1"/>
    <property type="molecule type" value="Genomic_DNA"/>
</dbReference>
<keyword evidence="4 6" id="KW-0371">Homeobox</keyword>
<dbReference type="Gene3D" id="1.10.10.60">
    <property type="entry name" value="Homeodomain-like"/>
    <property type="match status" value="1"/>
</dbReference>
<evidence type="ECO:0000259" key="8">
    <source>
        <dbReference type="PROSITE" id="PS50071"/>
    </source>
</evidence>
<reference evidence="11" key="3">
    <citation type="submission" date="2019-12" db="UniProtKB">
        <authorList>
            <consortium name="WormBaseParasite"/>
        </authorList>
    </citation>
    <scope>IDENTIFICATION</scope>
</reference>
<organism evidence="9">
    <name type="scientific">Brugia malayi</name>
    <name type="common">Filarial nematode worm</name>
    <dbReference type="NCBI Taxonomy" id="6279"/>
    <lineage>
        <taxon>Eukaryota</taxon>
        <taxon>Metazoa</taxon>
        <taxon>Ecdysozoa</taxon>
        <taxon>Nematoda</taxon>
        <taxon>Chromadorea</taxon>
        <taxon>Rhabditida</taxon>
        <taxon>Spirurina</taxon>
        <taxon>Spiruromorpha</taxon>
        <taxon>Filarioidea</taxon>
        <taxon>Onchocercidae</taxon>
        <taxon>Brugia</taxon>
    </lineage>
</organism>
<dbReference type="PANTHER" id="PTHR11211:SF40">
    <property type="entry name" value="MIRROR, ISOFORM C"/>
    <property type="match status" value="1"/>
</dbReference>
<dbReference type="PROSITE" id="PS50071">
    <property type="entry name" value="HOMEOBOX_2"/>
    <property type="match status" value="1"/>
</dbReference>
<proteinExistence type="inferred from homology"/>
<feature type="compositionally biased region" description="Low complexity" evidence="7">
    <location>
        <begin position="549"/>
        <end position="565"/>
    </location>
</feature>
<reference evidence="10" key="1">
    <citation type="journal article" date="2007" name="Science">
        <title>Draft genome of the filarial nematode parasite Brugia malayi.</title>
        <authorList>
            <person name="Ghedin E."/>
            <person name="Wang S."/>
            <person name="Spiro D."/>
            <person name="Caler E."/>
            <person name="Zhao Q."/>
            <person name="Crabtree J."/>
            <person name="Allen J.E."/>
            <person name="Delcher A.L."/>
            <person name="Guiliano D.B."/>
            <person name="Miranda-Saavedra D."/>
            <person name="Angiuoli S.V."/>
            <person name="Creasy T."/>
            <person name="Amedeo P."/>
            <person name="Haas B."/>
            <person name="El-Sayed N.M."/>
            <person name="Wortman J.R."/>
            <person name="Feldblyum T."/>
            <person name="Tallon L."/>
            <person name="Schatz M."/>
            <person name="Shumway M."/>
            <person name="Koo H."/>
            <person name="Salzberg S.L."/>
            <person name="Schobel S."/>
            <person name="Pertea M."/>
            <person name="Pop M."/>
            <person name="White O."/>
            <person name="Barton G.J."/>
            <person name="Carlow C.K."/>
            <person name="Crawford M.J."/>
            <person name="Daub J."/>
            <person name="Dimmic M.W."/>
            <person name="Estes C.F."/>
            <person name="Foster J.M."/>
            <person name="Ganatra M."/>
            <person name="Gregory W.F."/>
            <person name="Johnson N.M."/>
            <person name="Jin J."/>
            <person name="Komuniecki R."/>
            <person name="Korf I."/>
            <person name="Kumar S."/>
            <person name="Laney S."/>
            <person name="Li B.W."/>
            <person name="Li W."/>
            <person name="Lindblom T.H."/>
            <person name="Lustigman S."/>
            <person name="Ma D."/>
            <person name="Maina C.V."/>
            <person name="Martin D.M."/>
            <person name="McCarter J.P."/>
            <person name="McReynolds L."/>
            <person name="Mitreva M."/>
            <person name="Nutman T.B."/>
            <person name="Parkinson J."/>
            <person name="Peregrin-Alvarez J.M."/>
            <person name="Poole C."/>
            <person name="Ren Q."/>
            <person name="Saunders L."/>
            <person name="Sluder A.E."/>
            <person name="Smith K."/>
            <person name="Stanke M."/>
            <person name="Unnasch T.R."/>
            <person name="Ware J."/>
            <person name="Wei A.D."/>
            <person name="Weil G."/>
            <person name="Williams D.J."/>
            <person name="Zhang Y."/>
            <person name="Williams S.A."/>
            <person name="Fraser-Liggett C."/>
            <person name="Slatko B."/>
            <person name="Blaxter M.L."/>
            <person name="Scott A.L."/>
        </authorList>
    </citation>
    <scope>NUCLEOTIDE SEQUENCE</scope>
    <source>
        <strain evidence="10">FR3</strain>
    </source>
</reference>
<reference evidence="9" key="2">
    <citation type="submission" date="2019-04" db="EMBL/GenBank/DDBJ databases">
        <authorList>
            <person name="Howe K."/>
            <person name="Paulini M."/>
            <person name="Williams G."/>
        </authorList>
    </citation>
    <scope>NUCLEOTIDE SEQUENCE [LARGE SCALE GENOMIC DNA]</scope>
    <source>
        <strain evidence="9">FR3</strain>
    </source>
</reference>
<dbReference type="InterPro" id="IPR009057">
    <property type="entry name" value="Homeodomain-like_sf"/>
</dbReference>
<dbReference type="SUPFAM" id="SSF46689">
    <property type="entry name" value="Homeodomain-like"/>
    <property type="match status" value="1"/>
</dbReference>
<evidence type="ECO:0000256" key="5">
    <source>
        <dbReference type="ARBA" id="ARBA00023242"/>
    </source>
</evidence>
<keyword evidence="5 6" id="KW-0539">Nucleus</keyword>
<dbReference type="PANTHER" id="PTHR11211">
    <property type="entry name" value="IROQUOIS-CLASS HOMEODOMAIN PROTEIN IRX"/>
    <property type="match status" value="1"/>
</dbReference>
<dbReference type="KEGG" id="bmy:BM_BM2637"/>
<evidence type="ECO:0000256" key="6">
    <source>
        <dbReference type="PROSITE-ProRule" id="PRU00108"/>
    </source>
</evidence>
<name>A0A4E9FKE5_BRUMA</name>
<dbReference type="CDD" id="cd00086">
    <property type="entry name" value="homeodomain"/>
    <property type="match status" value="1"/>
</dbReference>
<dbReference type="InterPro" id="IPR001356">
    <property type="entry name" value="HD"/>
</dbReference>
<evidence type="ECO:0000256" key="2">
    <source>
        <dbReference type="ARBA" id="ARBA00008446"/>
    </source>
</evidence>
<dbReference type="GO" id="GO:0048468">
    <property type="term" value="P:cell development"/>
    <property type="evidence" value="ECO:0007669"/>
    <property type="project" value="TreeGrafter"/>
</dbReference>
<protein>
    <submittedName>
        <fullName evidence="11">Homeobox domain-containing protein</fullName>
    </submittedName>
    <submittedName>
        <fullName evidence="9">Iroquois-class homeobox protein C36F7.1, putative</fullName>
    </submittedName>
</protein>
<dbReference type="InterPro" id="IPR017970">
    <property type="entry name" value="Homeobox_CS"/>
</dbReference>
<dbReference type="GO" id="GO:0000978">
    <property type="term" value="F:RNA polymerase II cis-regulatory region sequence-specific DNA binding"/>
    <property type="evidence" value="ECO:0007669"/>
    <property type="project" value="TreeGrafter"/>
</dbReference>
<evidence type="ECO:0000256" key="3">
    <source>
        <dbReference type="ARBA" id="ARBA00023125"/>
    </source>
</evidence>
<evidence type="ECO:0000256" key="7">
    <source>
        <dbReference type="SAM" id="MobiDB-lite"/>
    </source>
</evidence>
<dbReference type="InterPro" id="IPR008422">
    <property type="entry name" value="KN_HD"/>
</dbReference>
<gene>
    <name evidence="9 11" type="primary">Bma-irx-1</name>
    <name evidence="9" type="ORF">BM_BM2637</name>
</gene>
<feature type="region of interest" description="Disordered" evidence="7">
    <location>
        <begin position="380"/>
        <end position="401"/>
    </location>
</feature>
<feature type="DNA-binding region" description="Homeobox" evidence="6">
    <location>
        <begin position="139"/>
        <end position="201"/>
    </location>
</feature>
<feature type="region of interest" description="Disordered" evidence="7">
    <location>
        <begin position="547"/>
        <end position="566"/>
    </location>
</feature>
<feature type="compositionally biased region" description="Basic residues" evidence="7">
    <location>
        <begin position="437"/>
        <end position="452"/>
    </location>
</feature>
<dbReference type="CTD" id="6105577"/>
<comment type="subcellular location">
    <subcellularLocation>
        <location evidence="1 6">Nucleus</location>
    </subcellularLocation>
</comment>
<feature type="region of interest" description="Disordered" evidence="7">
    <location>
        <begin position="201"/>
        <end position="307"/>
    </location>
</feature>
<keyword evidence="10" id="KW-1185">Reference proteome</keyword>
<dbReference type="RefSeq" id="XP_042936902.1">
    <property type="nucleotide sequence ID" value="XM_043080968.1"/>
</dbReference>
<dbReference type="GO" id="GO:0030182">
    <property type="term" value="P:neuron differentiation"/>
    <property type="evidence" value="ECO:0007669"/>
    <property type="project" value="TreeGrafter"/>
</dbReference>
<sequence>MAFNPAAAAAFNAQLLAASQPSTPVKTEQPSTLVGNVPVATSISSNNADEMGGGGGDTTRFLNASGPLLTPGGLAGFPHPMEHEAAFRAAMAQGALPFPAIYPGLHPAEMKPEMIGAVRAVSGYFFDPMPYHPYASGLDGTRRKNATRETTAPLKSWLNEHRKNPYPTKAEKIMLALLTKMTLTQVSTWFANARRRLKKENKMTWSPRNRPGDDDDDDLGDIDASSEQNHSDRPCSSASDGDISVVINDTSEHDASGDIQSKSITPPLQSSCSEANINLPRLSSSSSSSATTTTITPTTTTTSTTVTTPRKTKIWSIAETLSSNTGEANSSNNCCIGYGSNKDDYERASTSVERKSWNDDQESMVQSDIASTMININQTIPSSSSSSTTLSSSSISQSLPLTSSLLPPNASTITAINGQIPHHFLQFHPWQQQQQQHQHHQHHHQQHHHHHQQQQLAMAMAIRMPFPRPELLTMMAQAGHIRSPMLFNPMFMGAIMPGISTTNHPIHSTHLSTTQSNNTLLTNGPISQWRTPKSAATSPITPVVISPSAITPTTTTTTTGATITPNERMIAITTNNNNNNNSNNNNNNNNNSNNNHSSIDCDDENSPNDSKRSKSSDKSWENSLY</sequence>
<dbReference type="FunFam" id="1.10.10.60:FF:000003">
    <property type="entry name" value="Iroquois-class homeobox protein IRX"/>
    <property type="match status" value="1"/>
</dbReference>
<accession>A0A4E9FKE5</accession>